<feature type="chain" id="PRO_5041322963" evidence="2">
    <location>
        <begin position="20"/>
        <end position="156"/>
    </location>
</feature>
<comment type="caution">
    <text evidence="3">The sequence shown here is derived from an EMBL/GenBank/DDBJ whole genome shotgun (WGS) entry which is preliminary data.</text>
</comment>
<reference evidence="3" key="1">
    <citation type="submission" date="2023-08" db="EMBL/GenBank/DDBJ databases">
        <authorList>
            <person name="Chen Y."/>
            <person name="Shah S."/>
            <person name="Dougan E. K."/>
            <person name="Thang M."/>
            <person name="Chan C."/>
        </authorList>
    </citation>
    <scope>NUCLEOTIDE SEQUENCE</scope>
</reference>
<sequence>MRISASEFFSLCLVLAAAAQTCAPEQKTLVLLQTATANGRSQSWTERLRTTSDHSMSRAMGPPAAASSALALAQLLQERAQLQQMSKALGLSSLGNTAIVSVVAAVSALLLAICVVGCLITYQPKPDYSETENEALRTSLEAHNSFMRTRQQPCAC</sequence>
<accession>A0AA36J006</accession>
<dbReference type="AlphaFoldDB" id="A0AA36J006"/>
<keyword evidence="4" id="KW-1185">Reference proteome</keyword>
<evidence type="ECO:0000313" key="3">
    <source>
        <dbReference type="EMBL" id="CAJ1397105.1"/>
    </source>
</evidence>
<feature type="transmembrane region" description="Helical" evidence="1">
    <location>
        <begin position="97"/>
        <end position="122"/>
    </location>
</feature>
<gene>
    <name evidence="3" type="ORF">EVOR1521_LOCUS21191</name>
</gene>
<keyword evidence="2" id="KW-0732">Signal</keyword>
<dbReference type="Proteomes" id="UP001178507">
    <property type="component" value="Unassembled WGS sequence"/>
</dbReference>
<protein>
    <submittedName>
        <fullName evidence="3">Uncharacterized protein</fullName>
    </submittedName>
</protein>
<organism evidence="3 4">
    <name type="scientific">Effrenium voratum</name>
    <dbReference type="NCBI Taxonomy" id="2562239"/>
    <lineage>
        <taxon>Eukaryota</taxon>
        <taxon>Sar</taxon>
        <taxon>Alveolata</taxon>
        <taxon>Dinophyceae</taxon>
        <taxon>Suessiales</taxon>
        <taxon>Symbiodiniaceae</taxon>
        <taxon>Effrenium</taxon>
    </lineage>
</organism>
<dbReference type="EMBL" id="CAUJNA010003254">
    <property type="protein sequence ID" value="CAJ1397105.1"/>
    <property type="molecule type" value="Genomic_DNA"/>
</dbReference>
<proteinExistence type="predicted"/>
<keyword evidence="1" id="KW-1133">Transmembrane helix</keyword>
<keyword evidence="1" id="KW-0812">Transmembrane</keyword>
<name>A0AA36J006_9DINO</name>
<evidence type="ECO:0000256" key="2">
    <source>
        <dbReference type="SAM" id="SignalP"/>
    </source>
</evidence>
<feature type="signal peptide" evidence="2">
    <location>
        <begin position="1"/>
        <end position="19"/>
    </location>
</feature>
<evidence type="ECO:0000256" key="1">
    <source>
        <dbReference type="SAM" id="Phobius"/>
    </source>
</evidence>
<evidence type="ECO:0000313" key="4">
    <source>
        <dbReference type="Proteomes" id="UP001178507"/>
    </source>
</evidence>
<keyword evidence="1" id="KW-0472">Membrane</keyword>